<name>A0A6A6FG42_9PEZI</name>
<dbReference type="GO" id="GO:0004730">
    <property type="term" value="F:pseudouridylate synthase activity"/>
    <property type="evidence" value="ECO:0007669"/>
    <property type="project" value="InterPro"/>
</dbReference>
<evidence type="ECO:0000256" key="4">
    <source>
        <dbReference type="ARBA" id="ARBA00023239"/>
    </source>
</evidence>
<dbReference type="AlphaFoldDB" id="A0A6A6FG42"/>
<protein>
    <recommendedName>
        <fullName evidence="8">Pseudouridine-5'-phosphate glycosidase</fullName>
    </recommendedName>
</protein>
<evidence type="ECO:0000256" key="1">
    <source>
        <dbReference type="ARBA" id="ARBA00022723"/>
    </source>
</evidence>
<dbReference type="OrthoDB" id="198885at2759"/>
<dbReference type="PANTHER" id="PTHR42909">
    <property type="entry name" value="ZGC:136858"/>
    <property type="match status" value="1"/>
</dbReference>
<dbReference type="Gene3D" id="3.40.1790.10">
    <property type="entry name" value="Indigoidine synthase domain"/>
    <property type="match status" value="1"/>
</dbReference>
<dbReference type="GO" id="GO:0016798">
    <property type="term" value="F:hydrolase activity, acting on glycosyl bonds"/>
    <property type="evidence" value="ECO:0007669"/>
    <property type="project" value="UniProtKB-KW"/>
</dbReference>
<proteinExistence type="predicted"/>
<dbReference type="EMBL" id="ML992673">
    <property type="protein sequence ID" value="KAF2212208.1"/>
    <property type="molecule type" value="Genomic_DNA"/>
</dbReference>
<evidence type="ECO:0000256" key="3">
    <source>
        <dbReference type="ARBA" id="ARBA00023211"/>
    </source>
</evidence>
<dbReference type="InterPro" id="IPR007342">
    <property type="entry name" value="PsuG"/>
</dbReference>
<sequence>MLTKAVHGFARGRCTLVGVQSSIRHYSHGDCLRISSEVRDAVSTGKPVVALETTVYTHGYPRAEWSAMPQVLESIVREEGAVPATIGVLNGIAHVGMSRRELDMLTICSKAGDAMKIARRDLSYICGLGISGKPINGGTTISATIALAHAAGIRILGTSGLGGVHRGAEHTMDISADLVELGRTPVSVVSSGCKSFLDIDRTMEYLETQSVCVATFADGRTGDVDFPAYFMRDSGVKSPLTVDSEVEAASMIHAQRKLGISAGTLLANPITEKLSIPAARMNAMVDAALHAATESAHTGSSQTPFVQARLKDMSGEDSIIANRVLTERNVRLAARVAVQLARLESR</sequence>
<keyword evidence="7" id="KW-1185">Reference proteome</keyword>
<dbReference type="GO" id="GO:0005737">
    <property type="term" value="C:cytoplasm"/>
    <property type="evidence" value="ECO:0007669"/>
    <property type="project" value="TreeGrafter"/>
</dbReference>
<dbReference type="SUPFAM" id="SSF110581">
    <property type="entry name" value="Indigoidine synthase A-like"/>
    <property type="match status" value="1"/>
</dbReference>
<dbReference type="Pfam" id="PF04227">
    <property type="entry name" value="Indigoidine_A"/>
    <property type="match status" value="1"/>
</dbReference>
<dbReference type="InterPro" id="IPR022830">
    <property type="entry name" value="Indigdn_synthA-like"/>
</dbReference>
<evidence type="ECO:0008006" key="8">
    <source>
        <dbReference type="Google" id="ProtNLM"/>
    </source>
</evidence>
<evidence type="ECO:0000313" key="6">
    <source>
        <dbReference type="EMBL" id="KAF2212208.1"/>
    </source>
</evidence>
<keyword evidence="3" id="KW-0464">Manganese</keyword>
<accession>A0A6A6FG42</accession>
<gene>
    <name evidence="6" type="ORF">CERZMDRAFT_67890</name>
</gene>
<evidence type="ECO:0000313" key="7">
    <source>
        <dbReference type="Proteomes" id="UP000799539"/>
    </source>
</evidence>
<keyword evidence="4" id="KW-0456">Lyase</keyword>
<organism evidence="6 7">
    <name type="scientific">Cercospora zeae-maydis SCOH1-5</name>
    <dbReference type="NCBI Taxonomy" id="717836"/>
    <lineage>
        <taxon>Eukaryota</taxon>
        <taxon>Fungi</taxon>
        <taxon>Dikarya</taxon>
        <taxon>Ascomycota</taxon>
        <taxon>Pezizomycotina</taxon>
        <taxon>Dothideomycetes</taxon>
        <taxon>Dothideomycetidae</taxon>
        <taxon>Mycosphaerellales</taxon>
        <taxon>Mycosphaerellaceae</taxon>
        <taxon>Cercospora</taxon>
    </lineage>
</organism>
<dbReference type="PANTHER" id="PTHR42909:SF1">
    <property type="entry name" value="CARBOHYDRATE KINASE PFKB DOMAIN-CONTAINING PROTEIN"/>
    <property type="match status" value="1"/>
</dbReference>
<keyword evidence="2" id="KW-0378">Hydrolase</keyword>
<evidence type="ECO:0000256" key="2">
    <source>
        <dbReference type="ARBA" id="ARBA00022801"/>
    </source>
</evidence>
<dbReference type="Proteomes" id="UP000799539">
    <property type="component" value="Unassembled WGS sequence"/>
</dbReference>
<keyword evidence="5" id="KW-0326">Glycosidase</keyword>
<keyword evidence="1" id="KW-0479">Metal-binding</keyword>
<dbReference type="GO" id="GO:0046872">
    <property type="term" value="F:metal ion binding"/>
    <property type="evidence" value="ECO:0007669"/>
    <property type="project" value="UniProtKB-KW"/>
</dbReference>
<evidence type="ECO:0000256" key="5">
    <source>
        <dbReference type="ARBA" id="ARBA00023295"/>
    </source>
</evidence>
<reference evidence="6" key="1">
    <citation type="journal article" date="2020" name="Stud. Mycol.">
        <title>101 Dothideomycetes genomes: a test case for predicting lifestyles and emergence of pathogens.</title>
        <authorList>
            <person name="Haridas S."/>
            <person name="Albert R."/>
            <person name="Binder M."/>
            <person name="Bloem J."/>
            <person name="Labutti K."/>
            <person name="Salamov A."/>
            <person name="Andreopoulos B."/>
            <person name="Baker S."/>
            <person name="Barry K."/>
            <person name="Bills G."/>
            <person name="Bluhm B."/>
            <person name="Cannon C."/>
            <person name="Castanera R."/>
            <person name="Culley D."/>
            <person name="Daum C."/>
            <person name="Ezra D."/>
            <person name="Gonzalez J."/>
            <person name="Henrissat B."/>
            <person name="Kuo A."/>
            <person name="Liang C."/>
            <person name="Lipzen A."/>
            <person name="Lutzoni F."/>
            <person name="Magnuson J."/>
            <person name="Mondo S."/>
            <person name="Nolan M."/>
            <person name="Ohm R."/>
            <person name="Pangilinan J."/>
            <person name="Park H.-J."/>
            <person name="Ramirez L."/>
            <person name="Alfaro M."/>
            <person name="Sun H."/>
            <person name="Tritt A."/>
            <person name="Yoshinaga Y."/>
            <person name="Zwiers L.-H."/>
            <person name="Turgeon B."/>
            <person name="Goodwin S."/>
            <person name="Spatafora J."/>
            <person name="Crous P."/>
            <person name="Grigoriev I."/>
        </authorList>
    </citation>
    <scope>NUCLEOTIDE SEQUENCE</scope>
    <source>
        <strain evidence="6">SCOH1-5</strain>
    </source>
</reference>